<evidence type="ECO:0000313" key="2">
    <source>
        <dbReference type="Proteomes" id="UP001215598"/>
    </source>
</evidence>
<keyword evidence="2" id="KW-1185">Reference proteome</keyword>
<proteinExistence type="predicted"/>
<sequence>MSARLPAAGNHYQRTIADWEEELACAAWNGEYCGVSVVDAPPGLRIADERSEMIHYASRFRVASLTRRPMLRSVGGVVDSAIALLMAGVGLVKNGSYLHLLTLNHPRAAACLAPTPTLPRPLAYSASVTPPRFEFGIKQGLVDLAEVSWWQEERGPITPSLRCHKKLHHFGKLIGAPILFFAMFPRKRDSRIYFGLWGPAAVSSATTGFQVAGRWGCTRMNPKSATQTRADQEAHG</sequence>
<name>A0AAD7I7W5_9AGAR</name>
<organism evidence="1 2">
    <name type="scientific">Mycena metata</name>
    <dbReference type="NCBI Taxonomy" id="1033252"/>
    <lineage>
        <taxon>Eukaryota</taxon>
        <taxon>Fungi</taxon>
        <taxon>Dikarya</taxon>
        <taxon>Basidiomycota</taxon>
        <taxon>Agaricomycotina</taxon>
        <taxon>Agaricomycetes</taxon>
        <taxon>Agaricomycetidae</taxon>
        <taxon>Agaricales</taxon>
        <taxon>Marasmiineae</taxon>
        <taxon>Mycenaceae</taxon>
        <taxon>Mycena</taxon>
    </lineage>
</organism>
<reference evidence="1" key="1">
    <citation type="submission" date="2023-03" db="EMBL/GenBank/DDBJ databases">
        <title>Massive genome expansion in bonnet fungi (Mycena s.s.) driven by repeated elements and novel gene families across ecological guilds.</title>
        <authorList>
            <consortium name="Lawrence Berkeley National Laboratory"/>
            <person name="Harder C.B."/>
            <person name="Miyauchi S."/>
            <person name="Viragh M."/>
            <person name="Kuo A."/>
            <person name="Thoen E."/>
            <person name="Andreopoulos B."/>
            <person name="Lu D."/>
            <person name="Skrede I."/>
            <person name="Drula E."/>
            <person name="Henrissat B."/>
            <person name="Morin E."/>
            <person name="Kohler A."/>
            <person name="Barry K."/>
            <person name="LaButti K."/>
            <person name="Morin E."/>
            <person name="Salamov A."/>
            <person name="Lipzen A."/>
            <person name="Mereny Z."/>
            <person name="Hegedus B."/>
            <person name="Baldrian P."/>
            <person name="Stursova M."/>
            <person name="Weitz H."/>
            <person name="Taylor A."/>
            <person name="Grigoriev I.V."/>
            <person name="Nagy L.G."/>
            <person name="Martin F."/>
            <person name="Kauserud H."/>
        </authorList>
    </citation>
    <scope>NUCLEOTIDE SEQUENCE</scope>
    <source>
        <strain evidence="1">CBHHK182m</strain>
    </source>
</reference>
<accession>A0AAD7I7W5</accession>
<dbReference type="AlphaFoldDB" id="A0AAD7I7W5"/>
<evidence type="ECO:0000313" key="1">
    <source>
        <dbReference type="EMBL" id="KAJ7736250.1"/>
    </source>
</evidence>
<dbReference type="EMBL" id="JARKIB010000122">
    <property type="protein sequence ID" value="KAJ7736250.1"/>
    <property type="molecule type" value="Genomic_DNA"/>
</dbReference>
<comment type="caution">
    <text evidence="1">The sequence shown here is derived from an EMBL/GenBank/DDBJ whole genome shotgun (WGS) entry which is preliminary data.</text>
</comment>
<gene>
    <name evidence="1" type="ORF">B0H16DRAFT_1466689</name>
</gene>
<protein>
    <submittedName>
        <fullName evidence="1">Uncharacterized protein</fullName>
    </submittedName>
</protein>
<dbReference type="Proteomes" id="UP001215598">
    <property type="component" value="Unassembled WGS sequence"/>
</dbReference>